<evidence type="ECO:0000313" key="3">
    <source>
        <dbReference type="Proteomes" id="UP000799428"/>
    </source>
</evidence>
<dbReference type="EMBL" id="MU005791">
    <property type="protein sequence ID" value="KAF2702928.1"/>
    <property type="molecule type" value="Genomic_DNA"/>
</dbReference>
<keyword evidence="1" id="KW-0472">Membrane</keyword>
<keyword evidence="1" id="KW-0812">Transmembrane</keyword>
<evidence type="ECO:0008006" key="4">
    <source>
        <dbReference type="Google" id="ProtNLM"/>
    </source>
</evidence>
<evidence type="ECO:0000256" key="1">
    <source>
        <dbReference type="SAM" id="Phobius"/>
    </source>
</evidence>
<keyword evidence="1" id="KW-1133">Transmembrane helix</keyword>
<evidence type="ECO:0000313" key="2">
    <source>
        <dbReference type="EMBL" id="KAF2702928.1"/>
    </source>
</evidence>
<sequence length="179" mass="20344">MGIISAYSIIRGLSLFHITLAVFFLRSPKLIADQNLVFILGEAMQLPTPREFNTPSPSNGFTAILLLFLGLTDLTALSLSDEVRESYWGTQTPVRLLFLFVLTGYSYTFKEGGIFARQGSAYVFNAGDELKNSVVFTWGFVEMAAWFWVFVTIREERRQRLAKVALKRQAEARVQETNW</sequence>
<reference evidence="2" key="1">
    <citation type="journal article" date="2020" name="Stud. Mycol.">
        <title>101 Dothideomycetes genomes: a test case for predicting lifestyles and emergence of pathogens.</title>
        <authorList>
            <person name="Haridas S."/>
            <person name="Albert R."/>
            <person name="Binder M."/>
            <person name="Bloem J."/>
            <person name="Labutti K."/>
            <person name="Salamov A."/>
            <person name="Andreopoulos B."/>
            <person name="Baker S."/>
            <person name="Barry K."/>
            <person name="Bills G."/>
            <person name="Bluhm B."/>
            <person name="Cannon C."/>
            <person name="Castanera R."/>
            <person name="Culley D."/>
            <person name="Daum C."/>
            <person name="Ezra D."/>
            <person name="Gonzalez J."/>
            <person name="Henrissat B."/>
            <person name="Kuo A."/>
            <person name="Liang C."/>
            <person name="Lipzen A."/>
            <person name="Lutzoni F."/>
            <person name="Magnuson J."/>
            <person name="Mondo S."/>
            <person name="Nolan M."/>
            <person name="Ohm R."/>
            <person name="Pangilinan J."/>
            <person name="Park H.-J."/>
            <person name="Ramirez L."/>
            <person name="Alfaro M."/>
            <person name="Sun H."/>
            <person name="Tritt A."/>
            <person name="Yoshinaga Y."/>
            <person name="Zwiers L.-H."/>
            <person name="Turgeon B."/>
            <person name="Goodwin S."/>
            <person name="Spatafora J."/>
            <person name="Crous P."/>
            <person name="Grigoriev I."/>
        </authorList>
    </citation>
    <scope>NUCLEOTIDE SEQUENCE</scope>
    <source>
        <strain evidence="2">CBS 279.74</strain>
    </source>
</reference>
<dbReference type="Proteomes" id="UP000799428">
    <property type="component" value="Unassembled WGS sequence"/>
</dbReference>
<organism evidence="2 3">
    <name type="scientific">Pleomassaria siparia CBS 279.74</name>
    <dbReference type="NCBI Taxonomy" id="1314801"/>
    <lineage>
        <taxon>Eukaryota</taxon>
        <taxon>Fungi</taxon>
        <taxon>Dikarya</taxon>
        <taxon>Ascomycota</taxon>
        <taxon>Pezizomycotina</taxon>
        <taxon>Dothideomycetes</taxon>
        <taxon>Pleosporomycetidae</taxon>
        <taxon>Pleosporales</taxon>
        <taxon>Pleomassariaceae</taxon>
        <taxon>Pleomassaria</taxon>
    </lineage>
</organism>
<dbReference type="Pfam" id="PF10311">
    <property type="entry name" value="Ilm1"/>
    <property type="match status" value="1"/>
</dbReference>
<gene>
    <name evidence="2" type="ORF">K504DRAFT_393570</name>
</gene>
<dbReference type="PANTHER" id="PTHR28029">
    <property type="entry name" value="PROTEIN ILM1"/>
    <property type="match status" value="1"/>
</dbReference>
<feature type="transmembrane region" description="Helical" evidence="1">
    <location>
        <begin position="60"/>
        <end position="79"/>
    </location>
</feature>
<protein>
    <recommendedName>
        <fullName evidence="4">Increased loss of mitochondrial DNA protein 1</fullName>
    </recommendedName>
</protein>
<name>A0A6G1JQV8_9PLEO</name>
<dbReference type="OrthoDB" id="5299849at2759"/>
<dbReference type="InterPro" id="IPR018815">
    <property type="entry name" value="Incr_loss_mito_DNA_1"/>
</dbReference>
<accession>A0A6G1JQV8</accession>
<feature type="transmembrane region" description="Helical" evidence="1">
    <location>
        <begin position="6"/>
        <end position="25"/>
    </location>
</feature>
<proteinExistence type="predicted"/>
<dbReference type="AlphaFoldDB" id="A0A6G1JQV8"/>
<feature type="transmembrane region" description="Helical" evidence="1">
    <location>
        <begin position="135"/>
        <end position="153"/>
    </location>
</feature>
<keyword evidence="3" id="KW-1185">Reference proteome</keyword>
<dbReference type="PANTHER" id="PTHR28029:SF1">
    <property type="entry name" value="PROTEIN ILM1"/>
    <property type="match status" value="1"/>
</dbReference>